<dbReference type="SUPFAM" id="SSF51445">
    <property type="entry name" value="(Trans)glycosidases"/>
    <property type="match status" value="1"/>
</dbReference>
<evidence type="ECO:0000256" key="1">
    <source>
        <dbReference type="ARBA" id="ARBA00022729"/>
    </source>
</evidence>
<protein>
    <submittedName>
        <fullName evidence="5">Family 10 glycosylhydrolase</fullName>
    </submittedName>
</protein>
<keyword evidence="1 3" id="KW-0732">Signal</keyword>
<dbReference type="InterPro" id="IPR017853">
    <property type="entry name" value="GH"/>
</dbReference>
<sequence>MGWFTRSAGAVVALPLLTSCTAVSAGSHPEPAHNPAPSVAADASRQADGSQRRTTALPRPGATPSGSLPQRLPATCQADPAETAHPKRQLRGVWIATVRNIDWPSEPGLSVATQKDELRAQLDRAKNLGLNAVFFHVRPTADALYESELEPWARYLTGTQGKDPGYDPLSFAIDEAHARGLELHAWFNPYRVGWQDPDLANLTEDHPARRNPDWLITHDSQGWLDPGNPDVRAWVNDVVLDVVERYDIDGVHFDDYFYPYPAQGEKFDDDASFAAHGSGFDSRADWRRHNVNTLLAELHEGINAAKPWVRFGVSPFGIWRNSRSDASGSDTRGLQSYSALYADTRAWIQEGSLDYVVPQLYWYRGFELADYETLVPWWADEVAGTSVDLYIGQAAYKVGDDHWEGDDALTRQLDFNTGYPEVTGDIYFSSKSLGGRAEAAMRHLRAKHYDRPALPPKADGETAGVAAVADLSAQRTSPSEVRLTWTAEESARMFAIYRVTGDAAADPCALADAAHLVDVVGAQGGGEQTYLHTGVEEPADDARYYVTALDAYRTESPPGSGSQVSVG</sequence>
<gene>
    <name evidence="5" type="ORF">GCM10022402_07710</name>
</gene>
<dbReference type="PANTHER" id="PTHR43405">
    <property type="entry name" value="GLYCOSYL HYDROLASE DIGH"/>
    <property type="match status" value="1"/>
</dbReference>
<dbReference type="Gene3D" id="3.20.20.80">
    <property type="entry name" value="Glycosidases"/>
    <property type="match status" value="1"/>
</dbReference>
<dbReference type="RefSeq" id="WP_344967279.1">
    <property type="nucleotide sequence ID" value="NZ_BAABDD010000002.1"/>
</dbReference>
<comment type="caution">
    <text evidence="5">The sequence shown here is derived from an EMBL/GenBank/DDBJ whole genome shotgun (WGS) entry which is preliminary data.</text>
</comment>
<evidence type="ECO:0000256" key="2">
    <source>
        <dbReference type="SAM" id="MobiDB-lite"/>
    </source>
</evidence>
<feature type="domain" description="Glycosyl hydrolase-like 10" evidence="4">
    <location>
        <begin position="89"/>
        <end position="400"/>
    </location>
</feature>
<feature type="chain" id="PRO_5045234729" evidence="3">
    <location>
        <begin position="25"/>
        <end position="567"/>
    </location>
</feature>
<dbReference type="PANTHER" id="PTHR43405:SF1">
    <property type="entry name" value="GLYCOSYL HYDROLASE DIGH"/>
    <property type="match status" value="1"/>
</dbReference>
<evidence type="ECO:0000259" key="4">
    <source>
        <dbReference type="Pfam" id="PF02638"/>
    </source>
</evidence>
<dbReference type="InterPro" id="IPR052177">
    <property type="entry name" value="Divisome_Glycosyl_Hydrolase"/>
</dbReference>
<evidence type="ECO:0000256" key="3">
    <source>
        <dbReference type="SAM" id="SignalP"/>
    </source>
</evidence>
<dbReference type="Pfam" id="PF02638">
    <property type="entry name" value="GHL10"/>
    <property type="match status" value="1"/>
</dbReference>
<organism evidence="5 6">
    <name type="scientific">Salinactinospora qingdaonensis</name>
    <dbReference type="NCBI Taxonomy" id="702744"/>
    <lineage>
        <taxon>Bacteria</taxon>
        <taxon>Bacillati</taxon>
        <taxon>Actinomycetota</taxon>
        <taxon>Actinomycetes</taxon>
        <taxon>Streptosporangiales</taxon>
        <taxon>Nocardiopsidaceae</taxon>
        <taxon>Salinactinospora</taxon>
    </lineage>
</organism>
<dbReference type="Proteomes" id="UP001500908">
    <property type="component" value="Unassembled WGS sequence"/>
</dbReference>
<feature type="region of interest" description="Disordered" evidence="2">
    <location>
        <begin position="23"/>
        <end position="87"/>
    </location>
</feature>
<name>A0ABP7F1F2_9ACTN</name>
<dbReference type="EMBL" id="BAABDD010000002">
    <property type="protein sequence ID" value="GAA3729453.1"/>
    <property type="molecule type" value="Genomic_DNA"/>
</dbReference>
<proteinExistence type="predicted"/>
<accession>A0ABP7F1F2</accession>
<reference evidence="6" key="1">
    <citation type="journal article" date="2019" name="Int. J. Syst. Evol. Microbiol.">
        <title>The Global Catalogue of Microorganisms (GCM) 10K type strain sequencing project: providing services to taxonomists for standard genome sequencing and annotation.</title>
        <authorList>
            <consortium name="The Broad Institute Genomics Platform"/>
            <consortium name="The Broad Institute Genome Sequencing Center for Infectious Disease"/>
            <person name="Wu L."/>
            <person name="Ma J."/>
        </authorList>
    </citation>
    <scope>NUCLEOTIDE SEQUENCE [LARGE SCALE GENOMIC DNA]</scope>
    <source>
        <strain evidence="6">JCM 17137</strain>
    </source>
</reference>
<dbReference type="Gene3D" id="2.60.40.10">
    <property type="entry name" value="Immunoglobulins"/>
    <property type="match status" value="1"/>
</dbReference>
<evidence type="ECO:0000313" key="6">
    <source>
        <dbReference type="Proteomes" id="UP001500908"/>
    </source>
</evidence>
<feature type="signal peptide" evidence="3">
    <location>
        <begin position="1"/>
        <end position="24"/>
    </location>
</feature>
<dbReference type="InterPro" id="IPR003790">
    <property type="entry name" value="GHL10"/>
</dbReference>
<dbReference type="PROSITE" id="PS51257">
    <property type="entry name" value="PROKAR_LIPOPROTEIN"/>
    <property type="match status" value="1"/>
</dbReference>
<dbReference type="InterPro" id="IPR013783">
    <property type="entry name" value="Ig-like_fold"/>
</dbReference>
<keyword evidence="6" id="KW-1185">Reference proteome</keyword>
<evidence type="ECO:0000313" key="5">
    <source>
        <dbReference type="EMBL" id="GAA3729453.1"/>
    </source>
</evidence>